<feature type="domain" description="RNA polymerase sigma-70 region 2" evidence="6">
    <location>
        <begin position="35"/>
        <end position="102"/>
    </location>
</feature>
<dbReference type="InterPro" id="IPR013324">
    <property type="entry name" value="RNA_pol_sigma_r3/r4-like"/>
</dbReference>
<protein>
    <submittedName>
        <fullName evidence="8">Sigma-70 family RNA polymerase sigma factor</fullName>
    </submittedName>
</protein>
<evidence type="ECO:0000256" key="1">
    <source>
        <dbReference type="ARBA" id="ARBA00010641"/>
    </source>
</evidence>
<organism evidence="8 9">
    <name type="scientific">Brumimicrobium salinarum</name>
    <dbReference type="NCBI Taxonomy" id="2058658"/>
    <lineage>
        <taxon>Bacteria</taxon>
        <taxon>Pseudomonadati</taxon>
        <taxon>Bacteroidota</taxon>
        <taxon>Flavobacteriia</taxon>
        <taxon>Flavobacteriales</taxon>
        <taxon>Crocinitomicaceae</taxon>
        <taxon>Brumimicrobium</taxon>
    </lineage>
</organism>
<evidence type="ECO:0000256" key="2">
    <source>
        <dbReference type="ARBA" id="ARBA00023015"/>
    </source>
</evidence>
<reference evidence="8 9" key="1">
    <citation type="submission" date="2017-12" db="EMBL/GenBank/DDBJ databases">
        <title>The draft genome sequence of Brumimicrobium saltpan LHR20.</title>
        <authorList>
            <person name="Do Z.-J."/>
            <person name="Luo H.-R."/>
        </authorList>
    </citation>
    <scope>NUCLEOTIDE SEQUENCE [LARGE SCALE GENOMIC DNA]</scope>
    <source>
        <strain evidence="8 9">LHR20</strain>
    </source>
</reference>
<comment type="caution">
    <text evidence="8">The sequence shown here is derived from an EMBL/GenBank/DDBJ whole genome shotgun (WGS) entry which is preliminary data.</text>
</comment>
<evidence type="ECO:0000313" key="9">
    <source>
        <dbReference type="Proteomes" id="UP000236654"/>
    </source>
</evidence>
<dbReference type="RefSeq" id="WP_101334950.1">
    <property type="nucleotide sequence ID" value="NZ_PJNI01000011.1"/>
</dbReference>
<keyword evidence="9" id="KW-1185">Reference proteome</keyword>
<keyword evidence="2" id="KW-0805">Transcription regulation</keyword>
<dbReference type="SUPFAM" id="SSF88946">
    <property type="entry name" value="Sigma2 domain of RNA polymerase sigma factors"/>
    <property type="match status" value="1"/>
</dbReference>
<dbReference type="InterPro" id="IPR007627">
    <property type="entry name" value="RNA_pol_sigma70_r2"/>
</dbReference>
<evidence type="ECO:0000313" key="8">
    <source>
        <dbReference type="EMBL" id="PKR80268.1"/>
    </source>
</evidence>
<dbReference type="InterPro" id="IPR013325">
    <property type="entry name" value="RNA_pol_sigma_r2"/>
</dbReference>
<dbReference type="NCBIfam" id="TIGR02937">
    <property type="entry name" value="sigma70-ECF"/>
    <property type="match status" value="1"/>
</dbReference>
<evidence type="ECO:0000256" key="4">
    <source>
        <dbReference type="ARBA" id="ARBA00023125"/>
    </source>
</evidence>
<keyword evidence="5" id="KW-0804">Transcription</keyword>
<accession>A0A2I0R120</accession>
<dbReference type="InterPro" id="IPR039425">
    <property type="entry name" value="RNA_pol_sigma-70-like"/>
</dbReference>
<evidence type="ECO:0000259" key="7">
    <source>
        <dbReference type="Pfam" id="PF08281"/>
    </source>
</evidence>
<dbReference type="OrthoDB" id="9780326at2"/>
<evidence type="ECO:0000256" key="3">
    <source>
        <dbReference type="ARBA" id="ARBA00023082"/>
    </source>
</evidence>
<dbReference type="GO" id="GO:0003677">
    <property type="term" value="F:DNA binding"/>
    <property type="evidence" value="ECO:0007669"/>
    <property type="project" value="UniProtKB-KW"/>
</dbReference>
<evidence type="ECO:0000259" key="6">
    <source>
        <dbReference type="Pfam" id="PF04542"/>
    </source>
</evidence>
<comment type="similarity">
    <text evidence="1">Belongs to the sigma-70 factor family. ECF subfamily.</text>
</comment>
<dbReference type="PANTHER" id="PTHR43133:SF8">
    <property type="entry name" value="RNA POLYMERASE SIGMA FACTOR HI_1459-RELATED"/>
    <property type="match status" value="1"/>
</dbReference>
<dbReference type="AlphaFoldDB" id="A0A2I0R120"/>
<dbReference type="InterPro" id="IPR014284">
    <property type="entry name" value="RNA_pol_sigma-70_dom"/>
</dbReference>
<dbReference type="EMBL" id="PJNI01000011">
    <property type="protein sequence ID" value="PKR80268.1"/>
    <property type="molecule type" value="Genomic_DNA"/>
</dbReference>
<dbReference type="Gene3D" id="1.10.10.10">
    <property type="entry name" value="Winged helix-like DNA-binding domain superfamily/Winged helix DNA-binding domain"/>
    <property type="match status" value="1"/>
</dbReference>
<proteinExistence type="inferred from homology"/>
<evidence type="ECO:0000256" key="5">
    <source>
        <dbReference type="ARBA" id="ARBA00023163"/>
    </source>
</evidence>
<dbReference type="PANTHER" id="PTHR43133">
    <property type="entry name" value="RNA POLYMERASE ECF-TYPE SIGMA FACTO"/>
    <property type="match status" value="1"/>
</dbReference>
<dbReference type="Gene3D" id="1.10.1740.10">
    <property type="match status" value="1"/>
</dbReference>
<keyword evidence="3" id="KW-0731">Sigma factor</keyword>
<gene>
    <name evidence="8" type="ORF">CW751_10460</name>
</gene>
<dbReference type="InterPro" id="IPR013249">
    <property type="entry name" value="RNA_pol_sigma70_r4_t2"/>
</dbReference>
<keyword evidence="4" id="KW-0238">DNA-binding</keyword>
<dbReference type="CDD" id="cd06171">
    <property type="entry name" value="Sigma70_r4"/>
    <property type="match status" value="1"/>
</dbReference>
<dbReference type="Pfam" id="PF04542">
    <property type="entry name" value="Sigma70_r2"/>
    <property type="match status" value="1"/>
</dbReference>
<dbReference type="Pfam" id="PF08281">
    <property type="entry name" value="Sigma70_r4_2"/>
    <property type="match status" value="1"/>
</dbReference>
<dbReference type="Proteomes" id="UP000236654">
    <property type="component" value="Unassembled WGS sequence"/>
</dbReference>
<sequence length="191" mass="22778">MSNVNPIYHHTHQMLIQEKEWIDNAKDDITNFAPLYEKYYDQIFRYINQRMHDEHLASDVTSQVFLKAIKNLNRFEFRGIPIASWLYRIAKSELNQAYRDARAKRAINIDDVQIATFIDVFKDESFDLNKKRMFHALSQLNGRDIQLIELRYFQGYAYREIADIIGVKENNAKVKTFRALEKLKKHFANNQ</sequence>
<dbReference type="GO" id="GO:0016987">
    <property type="term" value="F:sigma factor activity"/>
    <property type="evidence" value="ECO:0007669"/>
    <property type="project" value="UniProtKB-KW"/>
</dbReference>
<dbReference type="GO" id="GO:0006352">
    <property type="term" value="P:DNA-templated transcription initiation"/>
    <property type="evidence" value="ECO:0007669"/>
    <property type="project" value="InterPro"/>
</dbReference>
<name>A0A2I0R120_9FLAO</name>
<feature type="domain" description="RNA polymerase sigma factor 70 region 4 type 2" evidence="7">
    <location>
        <begin position="135"/>
        <end position="183"/>
    </location>
</feature>
<dbReference type="InterPro" id="IPR036388">
    <property type="entry name" value="WH-like_DNA-bd_sf"/>
</dbReference>
<dbReference type="SUPFAM" id="SSF88659">
    <property type="entry name" value="Sigma3 and sigma4 domains of RNA polymerase sigma factors"/>
    <property type="match status" value="1"/>
</dbReference>